<name>A0A0E1W5W8_BURPE</name>
<dbReference type="Pfam" id="PF16937">
    <property type="entry name" value="T3SS_HrpK1"/>
    <property type="match status" value="1"/>
</dbReference>
<organism evidence="3">
    <name type="scientific">Burkholderia pseudomallei 1710a</name>
    <dbReference type="NCBI Taxonomy" id="320371"/>
    <lineage>
        <taxon>Bacteria</taxon>
        <taxon>Pseudomonadati</taxon>
        <taxon>Pseudomonadota</taxon>
        <taxon>Betaproteobacteria</taxon>
        <taxon>Burkholderiales</taxon>
        <taxon>Burkholderiaceae</taxon>
        <taxon>Burkholderia</taxon>
        <taxon>pseudomallei group</taxon>
    </lineage>
</organism>
<evidence type="ECO:0000256" key="1">
    <source>
        <dbReference type="SAM" id="MobiDB-lite"/>
    </source>
</evidence>
<feature type="transmembrane region" description="Helical" evidence="2">
    <location>
        <begin position="551"/>
        <end position="573"/>
    </location>
</feature>
<dbReference type="GeneID" id="93063565"/>
<dbReference type="AlphaFoldDB" id="A0A0E1W5W8"/>
<evidence type="ECO:0000256" key="2">
    <source>
        <dbReference type="SAM" id="Phobius"/>
    </source>
</evidence>
<feature type="region of interest" description="Disordered" evidence="1">
    <location>
        <begin position="200"/>
        <end position="226"/>
    </location>
</feature>
<proteinExistence type="predicted"/>
<sequence length="602" mass="61413">MAISPTIATNRQVVGSVGSENVPGPAAEALQSVESQLHQLMARQLQGGVAMAQRQGSDIRAAQYAPLDDYTRMYDQADRDRWADLAALGQGVSLERPLAAMQILSGERQPSAAQTAAALQFVNDNPSLKTAMQNTGGLKPDGSVDPGKVADLLKEVEANLAKADEDVKAYLNDHPDADRDALDTVRAAALLEAYEPIVGQSAGHQSSGKNHSYSTGGKNNGGGLTTKQQVADLQNNGGFSAALKSAAKAWSTSGAFDNLDRAGDDKATEKVDQIFSANNLHHFITKDAPTSDAAEHAFLEKASLENITAGTDISKLNQDIFANPQDYSPQQKAAVMVKLMETLVDVQAGGADKLRDVTATVSALKQDIMMLANDPETNAYLHQMVPPEMRDLNATFEQAGGLEGDTGAAGDMSVADNANRVSARNIVDQTKDALDEAEKVAKRLGKLGNEGAGEATDATQSIADGAETAADGAVQGGVEEVGGAATSAVDGAEGAITGVADGVEAADGAVTGVAEGVEGALAGAEGAVVGAEAGAGVAEGVMGAVAGGMAAAAPVLAVGAAIAGIAGIVLAIVEAVKKAQNRKAFAENVNPTLNQFGIPLPT</sequence>
<reference evidence="3" key="1">
    <citation type="submission" date="2009-05" db="EMBL/GenBank/DDBJ databases">
        <authorList>
            <person name="Harkins D.M."/>
            <person name="DeShazer D."/>
            <person name="Woods D.E."/>
            <person name="Brinkac L.M."/>
            <person name="Brown K.A."/>
            <person name="Hung G.C."/>
            <person name="Tuanyok A."/>
            <person name="Zhang B."/>
            <person name="Nierman W.C."/>
        </authorList>
    </citation>
    <scope>NUCLEOTIDE SEQUENCE [LARGE SCALE GENOMIC DNA]</scope>
    <source>
        <strain evidence="3">1710a</strain>
    </source>
</reference>
<keyword evidence="2" id="KW-0472">Membrane</keyword>
<evidence type="ECO:0000313" key="3">
    <source>
        <dbReference type="EMBL" id="EET05032.1"/>
    </source>
</evidence>
<feature type="compositionally biased region" description="Polar residues" evidence="1">
    <location>
        <begin position="202"/>
        <end position="214"/>
    </location>
</feature>
<dbReference type="HOGENOM" id="CLU_433927_0_0_4"/>
<keyword evidence="2" id="KW-1133">Transmembrane helix</keyword>
<dbReference type="Proteomes" id="UP000001812">
    <property type="component" value="Chromosome II"/>
</dbReference>
<evidence type="ECO:0008006" key="4">
    <source>
        <dbReference type="Google" id="ProtNLM"/>
    </source>
</evidence>
<protein>
    <recommendedName>
        <fullName evidence="4">Type III effector HrpK</fullName>
    </recommendedName>
</protein>
<accession>A0A0E1W5W8</accession>
<dbReference type="EMBL" id="CM000833">
    <property type="protein sequence ID" value="EET05032.1"/>
    <property type="molecule type" value="Genomic_DNA"/>
</dbReference>
<gene>
    <name evidence="3" type="ORF">BURPS1710A_A1133</name>
</gene>
<dbReference type="InterPro" id="IPR031613">
    <property type="entry name" value="HrpK"/>
</dbReference>
<dbReference type="RefSeq" id="WP_004528702.1">
    <property type="nucleotide sequence ID" value="NZ_CM000833.1"/>
</dbReference>
<keyword evidence="2" id="KW-0812">Transmembrane</keyword>